<dbReference type="CDD" id="cd03894">
    <property type="entry name" value="M20_ArgE"/>
    <property type="match status" value="1"/>
</dbReference>
<feature type="domain" description="Peptidase M20 dimerisation" evidence="11">
    <location>
        <begin position="193"/>
        <end position="301"/>
    </location>
</feature>
<evidence type="ECO:0000256" key="9">
    <source>
        <dbReference type="ARBA" id="ARBA00022833"/>
    </source>
</evidence>
<dbReference type="Gene3D" id="3.30.70.360">
    <property type="match status" value="1"/>
</dbReference>
<dbReference type="STRING" id="233100.SAMN05216526_0872"/>
<dbReference type="EMBL" id="FTPK01000002">
    <property type="protein sequence ID" value="SIT68523.1"/>
    <property type="molecule type" value="Genomic_DNA"/>
</dbReference>
<keyword evidence="9" id="KW-0862">Zinc</keyword>
<gene>
    <name evidence="12" type="ORF">SAMN05216526_0872</name>
</gene>
<evidence type="ECO:0000313" key="13">
    <source>
        <dbReference type="Proteomes" id="UP000223759"/>
    </source>
</evidence>
<dbReference type="InterPro" id="IPR001261">
    <property type="entry name" value="ArgE/DapE_CS"/>
</dbReference>
<sequence length="399" mass="42868">MKTPSSFKNGDRPLFKKKGVCPHFLGQLVASPSVSSVSPEYDMSNRAITELLANWCEDIGMAVEVREIPDAPGKFNLVAQLGEGDPDAGVALCGHTDTVPCDPQLWSSDPFTLVERDARLYGLGTCDMKGFLALAITAISELSPRQLKAPVRLVATADEESTMSGARFLVESGWKIGRYAVLGEPTGLRPVHMHKGIMMLAIRVIGQAGHSSDPSLGRNALEGMHAVIAALLSFRDRLQAQYQNADFAVPVPTLNLGRIFGGDNPNRICGQCELHVDLRLLPGMDAASLLADLHHTVQQALEGSGLSHEWIPLFPGIPAFSTSPQGPLNQLCAKLTDQRPISAAYGTEATFLQQLGCEVVVLGPGDIAQAHQPDEYLALERVEPCITLLKKAIHALTAD</sequence>
<keyword evidence="6" id="KW-0028">Amino-acid biosynthesis</keyword>
<evidence type="ECO:0000256" key="1">
    <source>
        <dbReference type="ARBA" id="ARBA00001947"/>
    </source>
</evidence>
<keyword evidence="5" id="KW-0055">Arginine biosynthesis</keyword>
<evidence type="ECO:0000313" key="12">
    <source>
        <dbReference type="EMBL" id="SIT68523.1"/>
    </source>
</evidence>
<dbReference type="InterPro" id="IPR002933">
    <property type="entry name" value="Peptidase_M20"/>
</dbReference>
<keyword evidence="10" id="KW-0170">Cobalt</keyword>
<evidence type="ECO:0000256" key="2">
    <source>
        <dbReference type="ARBA" id="ARBA00004496"/>
    </source>
</evidence>
<evidence type="ECO:0000256" key="5">
    <source>
        <dbReference type="ARBA" id="ARBA00022571"/>
    </source>
</evidence>
<comment type="cofactor">
    <cofactor evidence="1">
        <name>Zn(2+)</name>
        <dbReference type="ChEBI" id="CHEBI:29105"/>
    </cofactor>
</comment>
<name>A0A1R3VU84_9GAMM</name>
<dbReference type="GO" id="GO:0006526">
    <property type="term" value="P:L-arginine biosynthetic process"/>
    <property type="evidence" value="ECO:0007669"/>
    <property type="project" value="UniProtKB-KW"/>
</dbReference>
<evidence type="ECO:0000256" key="4">
    <source>
        <dbReference type="ARBA" id="ARBA00022490"/>
    </source>
</evidence>
<dbReference type="OrthoDB" id="3665926at2"/>
<dbReference type="SUPFAM" id="SSF53187">
    <property type="entry name" value="Zn-dependent exopeptidases"/>
    <property type="match status" value="1"/>
</dbReference>
<dbReference type="PANTHER" id="PTHR43808:SF1">
    <property type="entry name" value="ACETYLORNITHINE DEACETYLASE"/>
    <property type="match status" value="1"/>
</dbReference>
<dbReference type="PROSITE" id="PS00758">
    <property type="entry name" value="ARGE_DAPE_CPG2_1"/>
    <property type="match status" value="1"/>
</dbReference>
<evidence type="ECO:0000259" key="11">
    <source>
        <dbReference type="Pfam" id="PF07687"/>
    </source>
</evidence>
<dbReference type="InterPro" id="IPR010169">
    <property type="entry name" value="AcOrn-deacetyl"/>
</dbReference>
<proteinExistence type="inferred from homology"/>
<keyword evidence="4" id="KW-0963">Cytoplasm</keyword>
<comment type="subcellular location">
    <subcellularLocation>
        <location evidence="2">Cytoplasm</location>
    </subcellularLocation>
</comment>
<keyword evidence="13" id="KW-1185">Reference proteome</keyword>
<evidence type="ECO:0000256" key="7">
    <source>
        <dbReference type="ARBA" id="ARBA00022723"/>
    </source>
</evidence>
<evidence type="ECO:0000256" key="10">
    <source>
        <dbReference type="ARBA" id="ARBA00023285"/>
    </source>
</evidence>
<dbReference type="GO" id="GO:0008777">
    <property type="term" value="F:acetylornithine deacetylase activity"/>
    <property type="evidence" value="ECO:0007669"/>
    <property type="project" value="TreeGrafter"/>
</dbReference>
<keyword evidence="7" id="KW-0479">Metal-binding</keyword>
<dbReference type="InterPro" id="IPR036264">
    <property type="entry name" value="Bact_exopeptidase_dim_dom"/>
</dbReference>
<evidence type="ECO:0000256" key="8">
    <source>
        <dbReference type="ARBA" id="ARBA00022801"/>
    </source>
</evidence>
<dbReference type="NCBIfam" id="TIGR01892">
    <property type="entry name" value="AcOrn-deacetyl"/>
    <property type="match status" value="1"/>
</dbReference>
<evidence type="ECO:0000256" key="6">
    <source>
        <dbReference type="ARBA" id="ARBA00022605"/>
    </source>
</evidence>
<dbReference type="NCBIfam" id="NF003474">
    <property type="entry name" value="PRK05111.1"/>
    <property type="match status" value="1"/>
</dbReference>
<dbReference type="Proteomes" id="UP000223759">
    <property type="component" value="Unassembled WGS sequence"/>
</dbReference>
<reference evidence="12 13" key="1">
    <citation type="submission" date="2017-01" db="EMBL/GenBank/DDBJ databases">
        <authorList>
            <person name="Mah S.A."/>
            <person name="Swanson W.J."/>
            <person name="Moy G.W."/>
            <person name="Vacquier V.D."/>
        </authorList>
    </citation>
    <scope>NUCLEOTIDE SEQUENCE [LARGE SCALE GENOMIC DNA]</scope>
    <source>
        <strain evidence="12 13">M9</strain>
    </source>
</reference>
<dbReference type="GO" id="GO:0046872">
    <property type="term" value="F:metal ion binding"/>
    <property type="evidence" value="ECO:0007669"/>
    <property type="project" value="UniProtKB-KW"/>
</dbReference>
<dbReference type="InterPro" id="IPR011650">
    <property type="entry name" value="Peptidase_M20_dimer"/>
</dbReference>
<dbReference type="Pfam" id="PF07687">
    <property type="entry name" value="M20_dimer"/>
    <property type="match status" value="1"/>
</dbReference>
<dbReference type="AlphaFoldDB" id="A0A1R3VU84"/>
<accession>A0A1R3VU84</accession>
<dbReference type="GO" id="GO:0005737">
    <property type="term" value="C:cytoplasm"/>
    <property type="evidence" value="ECO:0007669"/>
    <property type="project" value="UniProtKB-SubCell"/>
</dbReference>
<dbReference type="Pfam" id="PF01546">
    <property type="entry name" value="Peptidase_M20"/>
    <property type="match status" value="1"/>
</dbReference>
<dbReference type="Gene3D" id="3.40.630.10">
    <property type="entry name" value="Zn peptidases"/>
    <property type="match status" value="1"/>
</dbReference>
<evidence type="ECO:0000256" key="3">
    <source>
        <dbReference type="ARBA" id="ARBA00005691"/>
    </source>
</evidence>
<comment type="similarity">
    <text evidence="3">Belongs to the peptidase M20A family. ArgE subfamily.</text>
</comment>
<organism evidence="12 13">
    <name type="scientific">Ectothiorhodosinus mongolicus</name>
    <dbReference type="NCBI Taxonomy" id="233100"/>
    <lineage>
        <taxon>Bacteria</taxon>
        <taxon>Pseudomonadati</taxon>
        <taxon>Pseudomonadota</taxon>
        <taxon>Gammaproteobacteria</taxon>
        <taxon>Chromatiales</taxon>
        <taxon>Ectothiorhodospiraceae</taxon>
        <taxon>Ectothiorhodosinus</taxon>
    </lineage>
</organism>
<dbReference type="PANTHER" id="PTHR43808">
    <property type="entry name" value="ACETYLORNITHINE DEACETYLASE"/>
    <property type="match status" value="1"/>
</dbReference>
<protein>
    <submittedName>
        <fullName evidence="12">Acetylornithine deacetylase</fullName>
    </submittedName>
</protein>
<keyword evidence="8" id="KW-0378">Hydrolase</keyword>
<dbReference type="PROSITE" id="PS00759">
    <property type="entry name" value="ARGE_DAPE_CPG2_2"/>
    <property type="match status" value="1"/>
</dbReference>
<dbReference type="InterPro" id="IPR050072">
    <property type="entry name" value="Peptidase_M20A"/>
</dbReference>
<dbReference type="FunFam" id="3.30.70.360:FF:000003">
    <property type="entry name" value="Acetylornithine deacetylase"/>
    <property type="match status" value="1"/>
</dbReference>
<dbReference type="SUPFAM" id="SSF55031">
    <property type="entry name" value="Bacterial exopeptidase dimerisation domain"/>
    <property type="match status" value="1"/>
</dbReference>